<dbReference type="InterPro" id="IPR023298">
    <property type="entry name" value="ATPase_P-typ_TM_dom_sf"/>
</dbReference>
<evidence type="ECO:0000256" key="4">
    <source>
        <dbReference type="ARBA" id="ARBA00022840"/>
    </source>
</evidence>
<evidence type="ECO:0000256" key="5">
    <source>
        <dbReference type="ARBA" id="ARBA00022967"/>
    </source>
</evidence>
<feature type="transmembrane region" description="Helical" evidence="8">
    <location>
        <begin position="31"/>
        <end position="56"/>
    </location>
</feature>
<evidence type="ECO:0000256" key="7">
    <source>
        <dbReference type="ARBA" id="ARBA00023136"/>
    </source>
</evidence>
<dbReference type="Gene3D" id="3.40.50.1000">
    <property type="entry name" value="HAD superfamily/HAD-like"/>
    <property type="match status" value="1"/>
</dbReference>
<keyword evidence="6 8" id="KW-1133">Transmembrane helix</keyword>
<dbReference type="EMBL" id="GBHO01008195">
    <property type="protein sequence ID" value="JAG35409.1"/>
    <property type="molecule type" value="Transcribed_RNA"/>
</dbReference>
<dbReference type="InterPro" id="IPR018303">
    <property type="entry name" value="ATPase_P-typ_P_site"/>
</dbReference>
<evidence type="ECO:0000313" key="9">
    <source>
        <dbReference type="EMBL" id="JAG35408.1"/>
    </source>
</evidence>
<evidence type="ECO:0000256" key="6">
    <source>
        <dbReference type="ARBA" id="ARBA00022989"/>
    </source>
</evidence>
<dbReference type="PANTHER" id="PTHR42861">
    <property type="entry name" value="CALCIUM-TRANSPORTING ATPASE"/>
    <property type="match status" value="1"/>
</dbReference>
<reference evidence="11" key="2">
    <citation type="submission" date="2014-07" db="EMBL/GenBank/DDBJ databases">
        <authorList>
            <person name="Hull J."/>
        </authorList>
    </citation>
    <scope>NUCLEOTIDE SEQUENCE</scope>
</reference>
<evidence type="ECO:0000313" key="11">
    <source>
        <dbReference type="EMBL" id="JAG35410.1"/>
    </source>
</evidence>
<dbReference type="FunFam" id="3.40.50.1000:FF:000001">
    <property type="entry name" value="Phospholipid-transporting ATPase IC"/>
    <property type="match status" value="1"/>
</dbReference>
<evidence type="ECO:0000256" key="8">
    <source>
        <dbReference type="SAM" id="Phobius"/>
    </source>
</evidence>
<protein>
    <submittedName>
        <fullName evidence="11">Putative proton ATPase 1A</fullName>
    </submittedName>
</protein>
<evidence type="ECO:0000256" key="1">
    <source>
        <dbReference type="ARBA" id="ARBA00004141"/>
    </source>
</evidence>
<dbReference type="InterPro" id="IPR001757">
    <property type="entry name" value="P_typ_ATPase"/>
</dbReference>
<dbReference type="InterPro" id="IPR023299">
    <property type="entry name" value="ATPase_P-typ_cyto_dom_N"/>
</dbReference>
<keyword evidence="5" id="KW-1278">Translocase</keyword>
<reference evidence="11" key="1">
    <citation type="journal article" date="2014" name="PLoS ONE">
        <title>Transcriptome-Based Identification of ABC Transporters in the Western Tarnished Plant Bug Lygus hesperus.</title>
        <authorList>
            <person name="Hull J.J."/>
            <person name="Chaney K."/>
            <person name="Geib S.M."/>
            <person name="Fabrick J.A."/>
            <person name="Brent C.S."/>
            <person name="Walsh D."/>
            <person name="Lavine L.C."/>
        </authorList>
    </citation>
    <scope>NUCLEOTIDE SEQUENCE</scope>
</reference>
<gene>
    <name evidence="11" type="primary">H1A_2</name>
    <name evidence="9" type="synonym">H1A_0</name>
    <name evidence="10" type="synonym">H1A_1</name>
    <name evidence="9" type="ORF">CM83_47762</name>
    <name evidence="10" type="ORF">CM83_47765</name>
    <name evidence="11" type="ORF">CM83_47768</name>
</gene>
<dbReference type="EMBL" id="GBHO01008196">
    <property type="protein sequence ID" value="JAG35408.1"/>
    <property type="molecule type" value="Transcribed_RNA"/>
</dbReference>
<dbReference type="InterPro" id="IPR023214">
    <property type="entry name" value="HAD_sf"/>
</dbReference>
<proteinExistence type="predicted"/>
<dbReference type="GO" id="GO:0016887">
    <property type="term" value="F:ATP hydrolysis activity"/>
    <property type="evidence" value="ECO:0007669"/>
    <property type="project" value="InterPro"/>
</dbReference>
<accession>A0A0A9Z0S1</accession>
<dbReference type="EMBL" id="GBHO01008194">
    <property type="protein sequence ID" value="JAG35410.1"/>
    <property type="molecule type" value="Transcribed_RNA"/>
</dbReference>
<keyword evidence="7 8" id="KW-0472">Membrane</keyword>
<dbReference type="Gene3D" id="3.40.1110.10">
    <property type="entry name" value="Calcium-transporting ATPase, cytoplasmic domain N"/>
    <property type="match status" value="1"/>
</dbReference>
<dbReference type="SUPFAM" id="SSF81665">
    <property type="entry name" value="Calcium ATPase, transmembrane domain M"/>
    <property type="match status" value="1"/>
</dbReference>
<dbReference type="InterPro" id="IPR036412">
    <property type="entry name" value="HAD-like_sf"/>
</dbReference>
<name>A0A0A9Z0S1_LYGHE</name>
<evidence type="ECO:0000256" key="2">
    <source>
        <dbReference type="ARBA" id="ARBA00022692"/>
    </source>
</evidence>
<dbReference type="PROSITE" id="PS00154">
    <property type="entry name" value="ATPASE_E1_E2"/>
    <property type="match status" value="1"/>
</dbReference>
<dbReference type="GO" id="GO:0005524">
    <property type="term" value="F:ATP binding"/>
    <property type="evidence" value="ECO:0007669"/>
    <property type="project" value="UniProtKB-KW"/>
</dbReference>
<keyword evidence="3" id="KW-0547">Nucleotide-binding</keyword>
<evidence type="ECO:0000313" key="10">
    <source>
        <dbReference type="EMBL" id="JAG35409.1"/>
    </source>
</evidence>
<dbReference type="SUPFAM" id="SSF56784">
    <property type="entry name" value="HAD-like"/>
    <property type="match status" value="1"/>
</dbReference>
<keyword evidence="2 8" id="KW-0812">Transmembrane</keyword>
<organism evidence="11">
    <name type="scientific">Lygus hesperus</name>
    <name type="common">Western plant bug</name>
    <dbReference type="NCBI Taxonomy" id="30085"/>
    <lineage>
        <taxon>Eukaryota</taxon>
        <taxon>Metazoa</taxon>
        <taxon>Ecdysozoa</taxon>
        <taxon>Arthropoda</taxon>
        <taxon>Hexapoda</taxon>
        <taxon>Insecta</taxon>
        <taxon>Pterygota</taxon>
        <taxon>Neoptera</taxon>
        <taxon>Paraneoptera</taxon>
        <taxon>Hemiptera</taxon>
        <taxon>Heteroptera</taxon>
        <taxon>Panheteroptera</taxon>
        <taxon>Cimicomorpha</taxon>
        <taxon>Miridae</taxon>
        <taxon>Mirini</taxon>
        <taxon>Lygus</taxon>
    </lineage>
</organism>
<dbReference type="GO" id="GO:0005388">
    <property type="term" value="F:P-type calcium transporter activity"/>
    <property type="evidence" value="ECO:0007669"/>
    <property type="project" value="UniProtKB-EC"/>
</dbReference>
<comment type="subcellular location">
    <subcellularLocation>
        <location evidence="1">Membrane</location>
        <topology evidence="1">Multi-pass membrane protein</topology>
    </subcellularLocation>
</comment>
<dbReference type="GO" id="GO:0016020">
    <property type="term" value="C:membrane"/>
    <property type="evidence" value="ECO:0007669"/>
    <property type="project" value="UniProtKB-SubCell"/>
</dbReference>
<dbReference type="AlphaFoldDB" id="A0A0A9Z0S1"/>
<dbReference type="Gene3D" id="1.20.1110.10">
    <property type="entry name" value="Calcium-transporting ATPase, transmembrane domain"/>
    <property type="match status" value="1"/>
</dbReference>
<sequence length="143" mass="15880">MVVLCVISFMMCMCCFIYLLAKFYETFRRSLQFAVVVLVVSIPIALEIVVTTTLAVGSKHLSKHKIIVTKLSAIEMMSAVNMLCSDKTGTLTQNKMQIQDQCFTFEEGHDLGSVLVLSALAAKWREPPRDALDTMVLNAANLD</sequence>
<evidence type="ECO:0000256" key="3">
    <source>
        <dbReference type="ARBA" id="ARBA00022741"/>
    </source>
</evidence>
<keyword evidence="4" id="KW-0067">ATP-binding</keyword>
<dbReference type="NCBIfam" id="TIGR01494">
    <property type="entry name" value="ATPase_P-type"/>
    <property type="match status" value="1"/>
</dbReference>